<sequence>MNQHGPPARSMLSALLASQGKLGSNNKTEENKEEKSSSTSPSNEAGVASSIPDSSNQNNKIFDRTTKVAKTKYSDHGTHAVIVDEESDSSGHVPSDSDDAQNNSPLHTHEGGNSPLTPKKRASPGFRTKSNQKQQPSLLHAALTGTSNNDTDMTHTSSHTLPQEKVCLTNPSVPKSNDGSDNADGNLIVHKDDIIKIPTRKIEQHISNSDEKFLVNTDPLSVTSFQVIGLLGQGTFAQVFKCQNLDTGKMCAVKIVKNKPAYTRQAMVEIEVFKTMMDTKSKGKGLDTSITGMGSSEQRDVKDFMVSLLCYFMYKSHLCLVFELLGQNLYELLKQRQFRGLPIRIVRDVVKQAVMGVTELSNRKIVHCDLKPENILLVSEETSDTLVHAKMKSSKGDSNEKEIGNTIKLIDFGSACFEDSSGFTYIQSRFYRSPEVLVGVNYDSAIDMWSLGCLAAELFLGLPILPGVNELDQLGRIREMIGEIPEWMLDQGKKTMKYFILNRDSYENGGDKVAWILKTREEFVNSLSNEELERYGGKQKLEQPPANRYFKYKHLNEIVMHYGSSKTPEEKETLVLFVHFLKGLLNPDPCERWTAFQACSHPFITGNRVGLRLKVPDGHLQSDKDITWSPPWDPSVCRRKLSLKQVGRTQRRKAATPRLRDIPKEGRPKSLTSPNTLRMMNMTGAMSLGAFETQADRHTPPVELNNTAYASQLAQSYGQVPLSASMGALSGAHDLQQMYQQQQESNLSMSLHQHIETSMGPPPSLYSNQFQQIPQQQQQNIPLMMGPQSFSGYYQQGLGVAPPGDLGYALQRPGVVPGTSVGMHQINQSLYMQQQQGLQPSSIGSLVQGNSSYNDLVSLSGSYMSMSNMSMPSNMQGSIPREYNMLQNQAQPAYQMSYGDGSYYDSYDPQNGQDQQPNFQYRGCSM</sequence>
<dbReference type="SUPFAM" id="SSF56112">
    <property type="entry name" value="Protein kinase-like (PK-like)"/>
    <property type="match status" value="1"/>
</dbReference>
<keyword evidence="10" id="KW-1185">Reference proteome</keyword>
<name>A0AAD3CV83_9STRA</name>
<evidence type="ECO:0000313" key="9">
    <source>
        <dbReference type="EMBL" id="GFH52856.1"/>
    </source>
</evidence>
<organism evidence="9 10">
    <name type="scientific">Chaetoceros tenuissimus</name>
    <dbReference type="NCBI Taxonomy" id="426638"/>
    <lineage>
        <taxon>Eukaryota</taxon>
        <taxon>Sar</taxon>
        <taxon>Stramenopiles</taxon>
        <taxon>Ochrophyta</taxon>
        <taxon>Bacillariophyta</taxon>
        <taxon>Coscinodiscophyceae</taxon>
        <taxon>Chaetocerotophycidae</taxon>
        <taxon>Chaetocerotales</taxon>
        <taxon>Chaetocerotaceae</taxon>
        <taxon>Chaetoceros</taxon>
    </lineage>
</organism>
<evidence type="ECO:0000256" key="3">
    <source>
        <dbReference type="ARBA" id="ARBA00022741"/>
    </source>
</evidence>
<keyword evidence="4" id="KW-0418">Kinase</keyword>
<gene>
    <name evidence="9" type="ORF">CTEN210_09332</name>
</gene>
<dbReference type="InterPro" id="IPR008271">
    <property type="entry name" value="Ser/Thr_kinase_AS"/>
</dbReference>
<keyword evidence="2" id="KW-0808">Transferase</keyword>
<dbReference type="PROSITE" id="PS00107">
    <property type="entry name" value="PROTEIN_KINASE_ATP"/>
    <property type="match status" value="1"/>
</dbReference>
<feature type="region of interest" description="Disordered" evidence="7">
    <location>
        <begin position="83"/>
        <end position="165"/>
    </location>
</feature>
<evidence type="ECO:0000256" key="2">
    <source>
        <dbReference type="ARBA" id="ARBA00022679"/>
    </source>
</evidence>
<dbReference type="EMBL" id="BLLK01000046">
    <property type="protein sequence ID" value="GFH52856.1"/>
    <property type="molecule type" value="Genomic_DNA"/>
</dbReference>
<accession>A0AAD3CV83</accession>
<evidence type="ECO:0000259" key="8">
    <source>
        <dbReference type="PROSITE" id="PS50011"/>
    </source>
</evidence>
<dbReference type="GO" id="GO:0004713">
    <property type="term" value="F:protein tyrosine kinase activity"/>
    <property type="evidence" value="ECO:0007669"/>
    <property type="project" value="TreeGrafter"/>
</dbReference>
<comment type="caution">
    <text evidence="9">The sequence shown here is derived from an EMBL/GenBank/DDBJ whole genome shotgun (WGS) entry which is preliminary data.</text>
</comment>
<dbReference type="Proteomes" id="UP001054902">
    <property type="component" value="Unassembled WGS sequence"/>
</dbReference>
<dbReference type="PANTHER" id="PTHR24058:SF17">
    <property type="entry name" value="HOMEODOMAIN INTERACTING PROTEIN KINASE, ISOFORM D"/>
    <property type="match status" value="1"/>
</dbReference>
<feature type="region of interest" description="Disordered" evidence="7">
    <location>
        <begin position="645"/>
        <end position="676"/>
    </location>
</feature>
<evidence type="ECO:0000256" key="4">
    <source>
        <dbReference type="ARBA" id="ARBA00022777"/>
    </source>
</evidence>
<dbReference type="PROSITE" id="PS00108">
    <property type="entry name" value="PROTEIN_KINASE_ST"/>
    <property type="match status" value="1"/>
</dbReference>
<dbReference type="Gene3D" id="3.30.200.20">
    <property type="entry name" value="Phosphorylase Kinase, domain 1"/>
    <property type="match status" value="1"/>
</dbReference>
<feature type="compositionally biased region" description="Basic and acidic residues" evidence="7">
    <location>
        <begin position="27"/>
        <end position="36"/>
    </location>
</feature>
<evidence type="ECO:0000256" key="5">
    <source>
        <dbReference type="ARBA" id="ARBA00022840"/>
    </source>
</evidence>
<dbReference type="GO" id="GO:0005737">
    <property type="term" value="C:cytoplasm"/>
    <property type="evidence" value="ECO:0007669"/>
    <property type="project" value="TreeGrafter"/>
</dbReference>
<reference evidence="9 10" key="1">
    <citation type="journal article" date="2021" name="Sci. Rep.">
        <title>The genome of the diatom Chaetoceros tenuissimus carries an ancient integrated fragment of an extant virus.</title>
        <authorList>
            <person name="Hongo Y."/>
            <person name="Kimura K."/>
            <person name="Takaki Y."/>
            <person name="Yoshida Y."/>
            <person name="Baba S."/>
            <person name="Kobayashi G."/>
            <person name="Nagasaki K."/>
            <person name="Hano T."/>
            <person name="Tomaru Y."/>
        </authorList>
    </citation>
    <scope>NUCLEOTIDE SEQUENCE [LARGE SCALE GENOMIC DNA]</scope>
    <source>
        <strain evidence="9 10">NIES-3715</strain>
    </source>
</reference>
<feature type="binding site" evidence="6">
    <location>
        <position position="254"/>
    </location>
    <ligand>
        <name>ATP</name>
        <dbReference type="ChEBI" id="CHEBI:30616"/>
    </ligand>
</feature>
<feature type="compositionally biased region" description="Polar residues" evidence="7">
    <location>
        <begin position="909"/>
        <end position="919"/>
    </location>
</feature>
<dbReference type="InterPro" id="IPR011009">
    <property type="entry name" value="Kinase-like_dom_sf"/>
</dbReference>
<dbReference type="PROSITE" id="PS50011">
    <property type="entry name" value="PROTEIN_KINASE_DOM"/>
    <property type="match status" value="1"/>
</dbReference>
<protein>
    <recommendedName>
        <fullName evidence="8">Protein kinase domain-containing protein</fullName>
    </recommendedName>
</protein>
<dbReference type="GO" id="GO:0004674">
    <property type="term" value="F:protein serine/threonine kinase activity"/>
    <property type="evidence" value="ECO:0007669"/>
    <property type="project" value="UniProtKB-KW"/>
</dbReference>
<keyword evidence="5 6" id="KW-0067">ATP-binding</keyword>
<feature type="compositionally biased region" description="Polar residues" evidence="7">
    <location>
        <begin position="144"/>
        <end position="161"/>
    </location>
</feature>
<dbReference type="Pfam" id="PF00069">
    <property type="entry name" value="Pkinase"/>
    <property type="match status" value="1"/>
</dbReference>
<evidence type="ECO:0000313" key="10">
    <source>
        <dbReference type="Proteomes" id="UP001054902"/>
    </source>
</evidence>
<dbReference type="AlphaFoldDB" id="A0AAD3CV83"/>
<dbReference type="SMART" id="SM00220">
    <property type="entry name" value="S_TKc"/>
    <property type="match status" value="1"/>
</dbReference>
<dbReference type="GO" id="GO:0005524">
    <property type="term" value="F:ATP binding"/>
    <property type="evidence" value="ECO:0007669"/>
    <property type="project" value="UniProtKB-UniRule"/>
</dbReference>
<feature type="domain" description="Protein kinase" evidence="8">
    <location>
        <begin position="225"/>
        <end position="604"/>
    </location>
</feature>
<dbReference type="PANTHER" id="PTHR24058">
    <property type="entry name" value="DUAL SPECIFICITY PROTEIN KINASE"/>
    <property type="match status" value="1"/>
</dbReference>
<dbReference type="InterPro" id="IPR000719">
    <property type="entry name" value="Prot_kinase_dom"/>
</dbReference>
<feature type="compositionally biased region" description="Polar residues" evidence="7">
    <location>
        <begin position="128"/>
        <end position="137"/>
    </location>
</feature>
<keyword evidence="3 6" id="KW-0547">Nucleotide-binding</keyword>
<feature type="region of interest" description="Disordered" evidence="7">
    <location>
        <begin position="901"/>
        <end position="926"/>
    </location>
</feature>
<feature type="region of interest" description="Disordered" evidence="7">
    <location>
        <begin position="1"/>
        <end position="63"/>
    </location>
</feature>
<dbReference type="InterPro" id="IPR017441">
    <property type="entry name" value="Protein_kinase_ATP_BS"/>
</dbReference>
<dbReference type="Gene3D" id="1.10.510.10">
    <property type="entry name" value="Transferase(Phosphotransferase) domain 1"/>
    <property type="match status" value="1"/>
</dbReference>
<evidence type="ECO:0000256" key="1">
    <source>
        <dbReference type="ARBA" id="ARBA00022527"/>
    </source>
</evidence>
<keyword evidence="1" id="KW-0723">Serine/threonine-protein kinase</keyword>
<evidence type="ECO:0000256" key="6">
    <source>
        <dbReference type="PROSITE-ProRule" id="PRU10141"/>
    </source>
</evidence>
<proteinExistence type="predicted"/>
<evidence type="ECO:0000256" key="7">
    <source>
        <dbReference type="SAM" id="MobiDB-lite"/>
    </source>
</evidence>
<feature type="compositionally biased region" description="Basic and acidic residues" evidence="7">
    <location>
        <begin position="658"/>
        <end position="668"/>
    </location>
</feature>
<dbReference type="InterPro" id="IPR050494">
    <property type="entry name" value="Ser_Thr_dual-spec_kinase"/>
</dbReference>
<feature type="compositionally biased region" description="Polar residues" evidence="7">
    <location>
        <begin position="51"/>
        <end position="60"/>
    </location>
</feature>